<dbReference type="CDD" id="cd00761">
    <property type="entry name" value="Glyco_tranf_GTA_type"/>
    <property type="match status" value="1"/>
</dbReference>
<sequence length="319" mass="36979">MKLSILITAYNAESTLKRCIDSLIPSLNEEIEIIVVDDGSQDKTAQILLEYEQIKVIHQQNGGVSKARNTALDAAAGEYITYLDSDDFAVAKAYPNLLQQAVDTKSDILLYDAYFDWGSHQEYFDMGHHFPAGSLTPAQYVLCDPCPWNKLMKRSLFTDHQLHFAEGMIYEDYALIPQLANWAETITYVKKPYIHYWQSACSIMRGEGYREKSKDILKASELLINGLELQRFHDEAEAVVYEHMLQNSSRYFLEHDHLEVIDEIADLMKQYFPQWHKNPYIAQRSKKERLIGWLFYKHQAKLVKKLVASKQKIRSEVND</sequence>
<dbReference type="EMBL" id="QJKH01000006">
    <property type="protein sequence ID" value="PXX78968.1"/>
    <property type="molecule type" value="Genomic_DNA"/>
</dbReference>
<dbReference type="InterPro" id="IPR001173">
    <property type="entry name" value="Glyco_trans_2-like"/>
</dbReference>
<dbReference type="AlphaFoldDB" id="A0A2V2FP33"/>
<dbReference type="InterPro" id="IPR029044">
    <property type="entry name" value="Nucleotide-diphossugar_trans"/>
</dbReference>
<keyword evidence="1" id="KW-0328">Glycosyltransferase</keyword>
<dbReference type="SUPFAM" id="SSF53448">
    <property type="entry name" value="Nucleotide-diphospho-sugar transferases"/>
    <property type="match status" value="1"/>
</dbReference>
<dbReference type="Gene3D" id="3.90.550.10">
    <property type="entry name" value="Spore Coat Polysaccharide Biosynthesis Protein SpsA, Chain A"/>
    <property type="match status" value="1"/>
</dbReference>
<dbReference type="RefSeq" id="WP_022937456.1">
    <property type="nucleotide sequence ID" value="NZ_CABKRQ010000003.1"/>
</dbReference>
<keyword evidence="2 4" id="KW-0808">Transferase</keyword>
<organism evidence="4 5">
    <name type="scientific">Dielma fastidiosa</name>
    <dbReference type="NCBI Taxonomy" id="1034346"/>
    <lineage>
        <taxon>Bacteria</taxon>
        <taxon>Bacillati</taxon>
        <taxon>Bacillota</taxon>
        <taxon>Erysipelotrichia</taxon>
        <taxon>Erysipelotrichales</taxon>
        <taxon>Erysipelotrichaceae</taxon>
        <taxon>Dielma</taxon>
    </lineage>
</organism>
<dbReference type="STRING" id="1034346.GCA_000313565_01141"/>
<proteinExistence type="predicted"/>
<dbReference type="PANTHER" id="PTHR22916">
    <property type="entry name" value="GLYCOSYLTRANSFERASE"/>
    <property type="match status" value="1"/>
</dbReference>
<name>A0A2V2FP33_9FIRM</name>
<keyword evidence="5" id="KW-1185">Reference proteome</keyword>
<evidence type="ECO:0000313" key="5">
    <source>
        <dbReference type="Proteomes" id="UP000247612"/>
    </source>
</evidence>
<accession>A0A2V2FP33</accession>
<gene>
    <name evidence="4" type="ORF">DES51_10685</name>
</gene>
<comment type="caution">
    <text evidence="4">The sequence shown here is derived from an EMBL/GenBank/DDBJ whole genome shotgun (WGS) entry which is preliminary data.</text>
</comment>
<dbReference type="Pfam" id="PF00535">
    <property type="entry name" value="Glycos_transf_2"/>
    <property type="match status" value="1"/>
</dbReference>
<evidence type="ECO:0000256" key="1">
    <source>
        <dbReference type="ARBA" id="ARBA00022676"/>
    </source>
</evidence>
<dbReference type="OrthoDB" id="396512at2"/>
<dbReference type="Proteomes" id="UP000247612">
    <property type="component" value="Unassembled WGS sequence"/>
</dbReference>
<dbReference type="PANTHER" id="PTHR22916:SF51">
    <property type="entry name" value="GLYCOSYLTRANSFERASE EPSH-RELATED"/>
    <property type="match status" value="1"/>
</dbReference>
<evidence type="ECO:0000256" key="2">
    <source>
        <dbReference type="ARBA" id="ARBA00022679"/>
    </source>
</evidence>
<feature type="domain" description="Glycosyltransferase 2-like" evidence="3">
    <location>
        <begin position="4"/>
        <end position="121"/>
    </location>
</feature>
<evidence type="ECO:0000313" key="4">
    <source>
        <dbReference type="EMBL" id="PXX78968.1"/>
    </source>
</evidence>
<reference evidence="4 5" key="1">
    <citation type="submission" date="2018-05" db="EMBL/GenBank/DDBJ databases">
        <title>Genomic Encyclopedia of Type Strains, Phase IV (KMG-IV): sequencing the most valuable type-strain genomes for metagenomic binning, comparative biology and taxonomic classification.</title>
        <authorList>
            <person name="Goeker M."/>
        </authorList>
    </citation>
    <scope>NUCLEOTIDE SEQUENCE [LARGE SCALE GENOMIC DNA]</scope>
    <source>
        <strain evidence="4 5">JC118</strain>
    </source>
</reference>
<evidence type="ECO:0000259" key="3">
    <source>
        <dbReference type="Pfam" id="PF00535"/>
    </source>
</evidence>
<dbReference type="GO" id="GO:0016757">
    <property type="term" value="F:glycosyltransferase activity"/>
    <property type="evidence" value="ECO:0007669"/>
    <property type="project" value="UniProtKB-KW"/>
</dbReference>
<protein>
    <submittedName>
        <fullName evidence="4">Glycosyl transferase family 2</fullName>
    </submittedName>
</protein>